<evidence type="ECO:0000256" key="2">
    <source>
        <dbReference type="ARBA" id="ARBA00022490"/>
    </source>
</evidence>
<protein>
    <submittedName>
        <fullName evidence="5">Cold-shock protein</fullName>
    </submittedName>
</protein>
<dbReference type="Proteomes" id="UP001055185">
    <property type="component" value="Unassembled WGS sequence"/>
</dbReference>
<feature type="domain" description="CSD" evidence="4">
    <location>
        <begin position="2"/>
        <end position="67"/>
    </location>
</feature>
<dbReference type="InterPro" id="IPR052069">
    <property type="entry name" value="Ca-reg_mRNA-binding_domain"/>
</dbReference>
<keyword evidence="3" id="KW-0597">Phosphoprotein</keyword>
<comment type="subcellular location">
    <subcellularLocation>
        <location evidence="1">Cytoplasm</location>
    </subcellularLocation>
</comment>
<proteinExistence type="predicted"/>
<keyword evidence="6" id="KW-1185">Reference proteome</keyword>
<dbReference type="PIRSF" id="PIRSF002599">
    <property type="entry name" value="Cold_shock_A"/>
    <property type="match status" value="1"/>
</dbReference>
<gene>
    <name evidence="5" type="ORF">JCM17207_19550</name>
</gene>
<dbReference type="Gene3D" id="2.40.50.140">
    <property type="entry name" value="Nucleic acid-binding proteins"/>
    <property type="match status" value="1"/>
</dbReference>
<evidence type="ECO:0000256" key="1">
    <source>
        <dbReference type="ARBA" id="ARBA00004496"/>
    </source>
</evidence>
<dbReference type="RefSeq" id="WP_238317567.1">
    <property type="nucleotide sequence ID" value="NZ_BQKV01000081.1"/>
</dbReference>
<dbReference type="PANTHER" id="PTHR12962">
    <property type="entry name" value="CALCIUM-REGULATED HEAT STABLE PROTEIN CRHSP-24-RELATED"/>
    <property type="match status" value="1"/>
</dbReference>
<dbReference type="Pfam" id="PF00313">
    <property type="entry name" value="CSD"/>
    <property type="match status" value="1"/>
</dbReference>
<accession>A0AA37IZU4</accession>
<comment type="caution">
    <text evidence="5">The sequence shown here is derived from an EMBL/GenBank/DDBJ whole genome shotgun (WGS) entry which is preliminary data.</text>
</comment>
<dbReference type="GO" id="GO:0003730">
    <property type="term" value="F:mRNA 3'-UTR binding"/>
    <property type="evidence" value="ECO:0007669"/>
    <property type="project" value="TreeGrafter"/>
</dbReference>
<dbReference type="GO" id="GO:0005737">
    <property type="term" value="C:cytoplasm"/>
    <property type="evidence" value="ECO:0007669"/>
    <property type="project" value="UniProtKB-SubCell"/>
</dbReference>
<dbReference type="InterPro" id="IPR012340">
    <property type="entry name" value="NA-bd_OB-fold"/>
</dbReference>
<dbReference type="InterPro" id="IPR012156">
    <property type="entry name" value="Cold_shock_CspA"/>
</dbReference>
<dbReference type="GO" id="GO:0043488">
    <property type="term" value="P:regulation of mRNA stability"/>
    <property type="evidence" value="ECO:0007669"/>
    <property type="project" value="TreeGrafter"/>
</dbReference>
<evidence type="ECO:0000313" key="5">
    <source>
        <dbReference type="EMBL" id="GJN65330.1"/>
    </source>
</evidence>
<name>A0AA37IZU4_9FIRM</name>
<evidence type="ECO:0000259" key="4">
    <source>
        <dbReference type="PROSITE" id="PS51857"/>
    </source>
</evidence>
<keyword evidence="2" id="KW-0963">Cytoplasm</keyword>
<dbReference type="EMBL" id="BQKV01000081">
    <property type="protein sequence ID" value="GJN65330.1"/>
    <property type="molecule type" value="Genomic_DNA"/>
</dbReference>
<dbReference type="SUPFAM" id="SSF50249">
    <property type="entry name" value="Nucleic acid-binding proteins"/>
    <property type="match status" value="1"/>
</dbReference>
<dbReference type="PANTHER" id="PTHR12962:SF1">
    <property type="entry name" value="COLD SHOCK DOMAIN-CONTAINING PROTEIN CG9705"/>
    <property type="match status" value="1"/>
</dbReference>
<dbReference type="InterPro" id="IPR002059">
    <property type="entry name" value="CSP_DNA-bd"/>
</dbReference>
<organism evidence="5 6">
    <name type="scientific">Faecalibacterium gallinarum</name>
    <dbReference type="NCBI Taxonomy" id="2903556"/>
    <lineage>
        <taxon>Bacteria</taxon>
        <taxon>Bacillati</taxon>
        <taxon>Bacillota</taxon>
        <taxon>Clostridia</taxon>
        <taxon>Eubacteriales</taxon>
        <taxon>Oscillospiraceae</taxon>
        <taxon>Faecalibacterium</taxon>
    </lineage>
</organism>
<reference evidence="5" key="1">
    <citation type="journal article" date="2022" name="Int. J. Syst. Evol. Microbiol.">
        <title>Genome-based, phenotypic and chemotaxonomic classification of Faecalibacterium strains: proposal of three novel species Faecalibacterium duncaniae sp. nov., Faecalibacterium hattorii sp. nov. and Faecalibacterium gallinarum sp. nov. .</title>
        <authorList>
            <person name="Sakamoto M."/>
            <person name="Sakurai N."/>
            <person name="Tanno H."/>
            <person name="Iino T."/>
            <person name="Ohkuma M."/>
            <person name="Endo A."/>
        </authorList>
    </citation>
    <scope>NUCLEOTIDE SEQUENCE</scope>
    <source>
        <strain evidence="5">JCM 17207</strain>
    </source>
</reference>
<dbReference type="PRINTS" id="PR00050">
    <property type="entry name" value="COLDSHOCK"/>
</dbReference>
<dbReference type="InterPro" id="IPR011129">
    <property type="entry name" value="CSD"/>
</dbReference>
<dbReference type="AlphaFoldDB" id="A0AA37IZU4"/>
<evidence type="ECO:0000256" key="3">
    <source>
        <dbReference type="ARBA" id="ARBA00022553"/>
    </source>
</evidence>
<sequence length="70" mass="7891">MKMKGKIKFFNTKRGYGFITGEDGNDYFLHISAIESFAGVYPVSGQKVEYGEIYDAPKGKEARHVVLVEQ</sequence>
<dbReference type="SMART" id="SM00357">
    <property type="entry name" value="CSP"/>
    <property type="match status" value="1"/>
</dbReference>
<dbReference type="PROSITE" id="PS51857">
    <property type="entry name" value="CSD_2"/>
    <property type="match status" value="1"/>
</dbReference>
<evidence type="ECO:0000313" key="6">
    <source>
        <dbReference type="Proteomes" id="UP001055185"/>
    </source>
</evidence>